<sequence>MKTGIIRAVGALLAVSSAVLHVSSPGIVTIAMGAACLYCAYEVWRFDTVRSWVMVAVMNVAMIAVHIPVTGHRHGGGSEPAATLDMAVAMQLATVVAFAEIAFAAAVLYVRTRAPR</sequence>
<keyword evidence="1" id="KW-0812">Transmembrane</keyword>
<reference evidence="2 3" key="1">
    <citation type="submission" date="2016-04" db="EMBL/GenBank/DDBJ databases">
        <title>Draft Genome Sequences of Staphylococcus capitis Strain H36, S. capitis Strain H65, S. cohnii Strain H62, S. hominis Strain H69, Mycobacterium iranicum Strain H39, Plantibacter sp. Strain H53, Pseudomonas oryzihabitans Strain H72, and Microbacterium sp. Strain H83, isolated from residential settings.</title>
        <authorList>
            <person name="Lymperopoulou D."/>
            <person name="Adams R.I."/>
            <person name="Lindow S."/>
            <person name="Coil D.A."/>
            <person name="Jospin G."/>
            <person name="Eisen J.A."/>
        </authorList>
    </citation>
    <scope>NUCLEOTIDE SEQUENCE [LARGE SCALE GENOMIC DNA]</scope>
    <source>
        <strain evidence="2 3">H39</strain>
    </source>
</reference>
<keyword evidence="1" id="KW-0472">Membrane</keyword>
<comment type="caution">
    <text evidence="2">The sequence shown here is derived from an EMBL/GenBank/DDBJ whole genome shotgun (WGS) entry which is preliminary data.</text>
</comment>
<organism evidence="2 3">
    <name type="scientific">Mycolicibacterium iranicum</name>
    <name type="common">Mycobacterium iranicum</name>
    <dbReference type="NCBI Taxonomy" id="912594"/>
    <lineage>
        <taxon>Bacteria</taxon>
        <taxon>Bacillati</taxon>
        <taxon>Actinomycetota</taxon>
        <taxon>Actinomycetes</taxon>
        <taxon>Mycobacteriales</taxon>
        <taxon>Mycobacteriaceae</taxon>
        <taxon>Mycolicibacterium</taxon>
    </lineage>
</organism>
<evidence type="ECO:0000313" key="3">
    <source>
        <dbReference type="Proteomes" id="UP000078396"/>
    </source>
</evidence>
<dbReference type="RefSeq" id="WP_064279920.1">
    <property type="nucleotide sequence ID" value="NZ_LWCS01000002.1"/>
</dbReference>
<dbReference type="EMBL" id="LWCS01000002">
    <property type="protein sequence ID" value="OAN41717.1"/>
    <property type="molecule type" value="Genomic_DNA"/>
</dbReference>
<feature type="transmembrane region" description="Helical" evidence="1">
    <location>
        <begin position="51"/>
        <end position="69"/>
    </location>
</feature>
<gene>
    <name evidence="2" type="ORF">A4X20_02285</name>
</gene>
<name>A0A178M334_MYCIR</name>
<dbReference type="Proteomes" id="UP000078396">
    <property type="component" value="Unassembled WGS sequence"/>
</dbReference>
<feature type="transmembrane region" description="Helical" evidence="1">
    <location>
        <begin position="27"/>
        <end position="44"/>
    </location>
</feature>
<dbReference type="STRING" id="912594.AWC12_19465"/>
<protein>
    <submittedName>
        <fullName evidence="2">Uncharacterized protein</fullName>
    </submittedName>
</protein>
<proteinExistence type="predicted"/>
<keyword evidence="1" id="KW-1133">Transmembrane helix</keyword>
<evidence type="ECO:0000256" key="1">
    <source>
        <dbReference type="SAM" id="Phobius"/>
    </source>
</evidence>
<evidence type="ECO:0000313" key="2">
    <source>
        <dbReference type="EMBL" id="OAN41717.1"/>
    </source>
</evidence>
<dbReference type="AlphaFoldDB" id="A0A178M334"/>
<feature type="transmembrane region" description="Helical" evidence="1">
    <location>
        <begin position="89"/>
        <end position="110"/>
    </location>
</feature>
<accession>A0A178M334</accession>